<dbReference type="FunFam" id="1.10.510.10:FF:000624">
    <property type="entry name" value="Mitogen-activated protein kinase"/>
    <property type="match status" value="1"/>
</dbReference>
<dbReference type="PANTHER" id="PTHR24056:SF0">
    <property type="entry name" value="CYCLIN-DEPENDENT KINASE 7"/>
    <property type="match status" value="1"/>
</dbReference>
<name>A0A3P6HSJ0_MESCO</name>
<dbReference type="STRING" id="53468.A0A3P6HSJ0"/>
<evidence type="ECO:0000313" key="18">
    <source>
        <dbReference type="EMBL" id="VDD78236.1"/>
    </source>
</evidence>
<dbReference type="AlphaFoldDB" id="A0A3P6HSJ0"/>
<evidence type="ECO:0000256" key="9">
    <source>
        <dbReference type="ARBA" id="ARBA00022840"/>
    </source>
</evidence>
<dbReference type="SUPFAM" id="SSF56112">
    <property type="entry name" value="Protein kinase-like (PK-like)"/>
    <property type="match status" value="1"/>
</dbReference>
<dbReference type="GO" id="GO:0008353">
    <property type="term" value="F:RNA polymerase II CTD heptapeptide repeat kinase activity"/>
    <property type="evidence" value="ECO:0007669"/>
    <property type="project" value="UniProtKB-EC"/>
</dbReference>
<evidence type="ECO:0000256" key="1">
    <source>
        <dbReference type="ARBA" id="ARBA00006485"/>
    </source>
</evidence>
<dbReference type="EC" id="2.7.11.23" evidence="2"/>
<dbReference type="Proteomes" id="UP000267029">
    <property type="component" value="Unassembled WGS sequence"/>
</dbReference>
<evidence type="ECO:0000256" key="2">
    <source>
        <dbReference type="ARBA" id="ARBA00012409"/>
    </source>
</evidence>
<evidence type="ECO:0000256" key="7">
    <source>
        <dbReference type="ARBA" id="ARBA00022741"/>
    </source>
</evidence>
<evidence type="ECO:0000256" key="14">
    <source>
        <dbReference type="PROSITE-ProRule" id="PRU10141"/>
    </source>
</evidence>
<comment type="similarity">
    <text evidence="1">Belongs to the protein kinase superfamily. CMGC Ser/Thr protein kinase family. CDC2/CDKX subfamily.</text>
</comment>
<evidence type="ECO:0000256" key="12">
    <source>
        <dbReference type="PIRSR" id="PIRSR637770-1"/>
    </source>
</evidence>
<keyword evidence="4 15" id="KW-0723">Serine/threonine-protein kinase</keyword>
<dbReference type="InterPro" id="IPR017441">
    <property type="entry name" value="Protein_kinase_ATP_BS"/>
</dbReference>
<gene>
    <name evidence="18" type="ORF">MCOS_LOCUS4239</name>
</gene>
<dbReference type="InterPro" id="IPR037770">
    <property type="entry name" value="CDK7"/>
</dbReference>
<keyword evidence="6" id="KW-0808">Transferase</keyword>
<keyword evidence="9 13" id="KW-0067">ATP-binding</keyword>
<dbReference type="PROSITE" id="PS50011">
    <property type="entry name" value="PROTEIN_KINASE_DOM"/>
    <property type="match status" value="1"/>
</dbReference>
<dbReference type="GO" id="GO:0045944">
    <property type="term" value="P:positive regulation of transcription by RNA polymerase II"/>
    <property type="evidence" value="ECO:0007669"/>
    <property type="project" value="TreeGrafter"/>
</dbReference>
<proteinExistence type="inferred from homology"/>
<accession>A0A3P6HSJ0</accession>
<dbReference type="GO" id="GO:0005737">
    <property type="term" value="C:cytoplasm"/>
    <property type="evidence" value="ECO:0007669"/>
    <property type="project" value="TreeGrafter"/>
</dbReference>
<reference evidence="18 19" key="1">
    <citation type="submission" date="2018-10" db="EMBL/GenBank/DDBJ databases">
        <authorList>
            <consortium name="Pathogen Informatics"/>
        </authorList>
    </citation>
    <scope>NUCLEOTIDE SEQUENCE [LARGE SCALE GENOMIC DNA]</scope>
</reference>
<keyword evidence="19" id="KW-1185">Reference proteome</keyword>
<feature type="binding site" evidence="13">
    <location>
        <position position="68"/>
    </location>
    <ligand>
        <name>ATP</name>
        <dbReference type="ChEBI" id="CHEBI:30616"/>
    </ligand>
</feature>
<dbReference type="InterPro" id="IPR000719">
    <property type="entry name" value="Prot_kinase_dom"/>
</dbReference>
<evidence type="ECO:0000256" key="11">
    <source>
        <dbReference type="ARBA" id="ARBA00049280"/>
    </source>
</evidence>
<evidence type="ECO:0000259" key="17">
    <source>
        <dbReference type="PROSITE" id="PS50011"/>
    </source>
</evidence>
<dbReference type="PROSITE" id="PS00108">
    <property type="entry name" value="PROTEIN_KINASE_ST"/>
    <property type="match status" value="1"/>
</dbReference>
<evidence type="ECO:0000256" key="6">
    <source>
        <dbReference type="ARBA" id="ARBA00022679"/>
    </source>
</evidence>
<dbReference type="OrthoDB" id="1732493at2759"/>
<organism evidence="18 19">
    <name type="scientific">Mesocestoides corti</name>
    <name type="common">Flatworm</name>
    <dbReference type="NCBI Taxonomy" id="53468"/>
    <lineage>
        <taxon>Eukaryota</taxon>
        <taxon>Metazoa</taxon>
        <taxon>Spiralia</taxon>
        <taxon>Lophotrochozoa</taxon>
        <taxon>Platyhelminthes</taxon>
        <taxon>Cestoda</taxon>
        <taxon>Eucestoda</taxon>
        <taxon>Cyclophyllidea</taxon>
        <taxon>Mesocestoididae</taxon>
        <taxon>Mesocestoides</taxon>
    </lineage>
</organism>
<evidence type="ECO:0000256" key="3">
    <source>
        <dbReference type="ARBA" id="ARBA00013901"/>
    </source>
</evidence>
<dbReference type="Pfam" id="PF00069">
    <property type="entry name" value="Pkinase"/>
    <property type="match status" value="1"/>
</dbReference>
<evidence type="ECO:0000256" key="4">
    <source>
        <dbReference type="ARBA" id="ARBA00022527"/>
    </source>
</evidence>
<dbReference type="PANTHER" id="PTHR24056">
    <property type="entry name" value="CELL DIVISION PROTEIN KINASE"/>
    <property type="match status" value="1"/>
</dbReference>
<dbReference type="EMBL" id="UXSR01001414">
    <property type="protein sequence ID" value="VDD78236.1"/>
    <property type="molecule type" value="Genomic_DNA"/>
</dbReference>
<dbReference type="InterPro" id="IPR011009">
    <property type="entry name" value="Kinase-like_dom_sf"/>
</dbReference>
<dbReference type="Gene3D" id="1.10.510.10">
    <property type="entry name" value="Transferase(Phosphotransferase) domain 1"/>
    <property type="match status" value="1"/>
</dbReference>
<dbReference type="GO" id="GO:0005524">
    <property type="term" value="F:ATP binding"/>
    <property type="evidence" value="ECO:0007669"/>
    <property type="project" value="UniProtKB-UniRule"/>
</dbReference>
<evidence type="ECO:0000256" key="15">
    <source>
        <dbReference type="RuleBase" id="RU000304"/>
    </source>
</evidence>
<dbReference type="Gene3D" id="3.30.200.20">
    <property type="entry name" value="Phosphorylase Kinase, domain 1"/>
    <property type="match status" value="1"/>
</dbReference>
<feature type="region of interest" description="Disordered" evidence="16">
    <location>
        <begin position="317"/>
        <end position="355"/>
    </location>
</feature>
<feature type="binding site" evidence="14">
    <location>
        <position position="69"/>
    </location>
    <ligand>
        <name>ATP</name>
        <dbReference type="ChEBI" id="CHEBI:30616"/>
    </ligand>
</feature>
<dbReference type="InterPro" id="IPR008271">
    <property type="entry name" value="Ser/Thr_kinase_AS"/>
</dbReference>
<feature type="domain" description="Protein kinase" evidence="17">
    <location>
        <begin position="38"/>
        <end position="323"/>
    </location>
</feature>
<evidence type="ECO:0000256" key="10">
    <source>
        <dbReference type="ARBA" id="ARBA00029738"/>
    </source>
</evidence>
<evidence type="ECO:0000313" key="19">
    <source>
        <dbReference type="Proteomes" id="UP000267029"/>
    </source>
</evidence>
<feature type="active site" description="Proton acceptor" evidence="12">
    <location>
        <position position="164"/>
    </location>
</feature>
<dbReference type="GO" id="GO:0004693">
    <property type="term" value="F:cyclin-dependent protein serine/threonine kinase activity"/>
    <property type="evidence" value="ECO:0007669"/>
    <property type="project" value="TreeGrafter"/>
</dbReference>
<keyword evidence="5" id="KW-0597">Phosphoprotein</keyword>
<dbReference type="CDD" id="cd07841">
    <property type="entry name" value="STKc_CDK7"/>
    <property type="match status" value="1"/>
</dbReference>
<keyword evidence="8" id="KW-0418">Kinase</keyword>
<dbReference type="GO" id="GO:0070985">
    <property type="term" value="C:transcription factor TFIIK complex"/>
    <property type="evidence" value="ECO:0007669"/>
    <property type="project" value="InterPro"/>
</dbReference>
<feature type="binding site" evidence="13">
    <location>
        <begin position="44"/>
        <end position="52"/>
    </location>
    <ligand>
        <name>ATP</name>
        <dbReference type="ChEBI" id="CHEBI:30616"/>
    </ligand>
</feature>
<dbReference type="SMART" id="SM00220">
    <property type="entry name" value="S_TKc"/>
    <property type="match status" value="1"/>
</dbReference>
<dbReference type="InterPro" id="IPR050108">
    <property type="entry name" value="CDK"/>
</dbReference>
<dbReference type="PROSITE" id="PS00107">
    <property type="entry name" value="PROTEIN_KINASE_ATP"/>
    <property type="match status" value="1"/>
</dbReference>
<evidence type="ECO:0000256" key="8">
    <source>
        <dbReference type="ARBA" id="ARBA00022777"/>
    </source>
</evidence>
<evidence type="ECO:0000256" key="13">
    <source>
        <dbReference type="PIRSR" id="PIRSR637770-2"/>
    </source>
</evidence>
<keyword evidence="7 13" id="KW-0547">Nucleotide-binding</keyword>
<comment type="catalytic activity">
    <reaction evidence="11">
        <text>[DNA-directed RNA polymerase] + ATP = phospho-[DNA-directed RNA polymerase] + ADP + H(+)</text>
        <dbReference type="Rhea" id="RHEA:10216"/>
        <dbReference type="Rhea" id="RHEA-COMP:11321"/>
        <dbReference type="Rhea" id="RHEA-COMP:11322"/>
        <dbReference type="ChEBI" id="CHEBI:15378"/>
        <dbReference type="ChEBI" id="CHEBI:30616"/>
        <dbReference type="ChEBI" id="CHEBI:43176"/>
        <dbReference type="ChEBI" id="CHEBI:68546"/>
        <dbReference type="ChEBI" id="CHEBI:456216"/>
        <dbReference type="EC" id="2.7.11.23"/>
    </reaction>
</comment>
<evidence type="ECO:0000256" key="16">
    <source>
        <dbReference type="SAM" id="MobiDB-lite"/>
    </source>
</evidence>
<protein>
    <recommendedName>
        <fullName evidence="3">Cyclin-dependent kinase 7</fullName>
        <ecNumber evidence="2">2.7.11.23</ecNumber>
    </recommendedName>
    <alternativeName>
        <fullName evidence="10">Cell division protein kinase 7</fullName>
    </alternativeName>
</protein>
<evidence type="ECO:0000256" key="5">
    <source>
        <dbReference type="ARBA" id="ARBA00022553"/>
    </source>
</evidence>
<sequence length="384" mass="42764">MFLGDIRAGDLGVFRLSRHPSLPSMDIFVDETQKNRRYEKVCYLGEGQFANVFLARDLQRGGCLVAIKKVKAGPRWVLADGMNLSAIREVKLLREIEHPNIMGLQDVFSQDFGICLVFEFMESDLEAVIQDASIVLTPANIKSLSLQLLKGVEYLHAQWILHRDLKPNNLFLSPQGVVKIGDFGLARHFAASPSRPMTHQVATRWYRAPELFYGCTQYGVGIDLWAVGCIIAEFLLRVPLFPADCDLSQLAKIFEVTGTPDATVWPDVARLQTYLTFEPRPPVPFSQIFTAAGDDLIALLYTLLSLDPDQRGTATSALASPYFKNRPLPTPESQLPRPKLSHSVAGTLQQHQHQRQVVAPLDPVALLDADDLPPTPPMKRARAV</sequence>